<feature type="chain" id="PRO_5003154500" evidence="1">
    <location>
        <begin position="28"/>
        <end position="212"/>
    </location>
</feature>
<dbReference type="EMBL" id="FQ312005">
    <property type="protein sequence ID" value="CBW26112.1"/>
    <property type="molecule type" value="Genomic_DNA"/>
</dbReference>
<dbReference type="RefSeq" id="WP_014243896.1">
    <property type="nucleotide sequence ID" value="NC_016620.1"/>
</dbReference>
<keyword evidence="1" id="KW-0732">Signal</keyword>
<dbReference type="PROSITE" id="PS51257">
    <property type="entry name" value="PROKAR_LIPOPROTEIN"/>
    <property type="match status" value="1"/>
</dbReference>
<evidence type="ECO:0000313" key="2">
    <source>
        <dbReference type="EMBL" id="CBW26112.1"/>
    </source>
</evidence>
<sequence length="212" mass="23035">MNALIRAKKHSFLFLTLLGLLSFTSCKSDTSNIEIEGVDGPHVQLLQDNLMISMVLENVVLDGGLRYNIPKYPNSYIEISPDLQSSGTLLSVSVSLDDVFDDRLGNLDPQRLPGGRALPGVAGGQLPAVAFSIEKFHNMSLYVGPEVFGIFVPADLGIDGAIATFSYYMNEKKAGNVSVVGNDSNGEHGGILLLLNMKGKMKKKLMKRAERY</sequence>
<gene>
    <name evidence="2" type="ordered locus">BMS_1236</name>
</gene>
<name>E1WZ15_HALMS</name>
<evidence type="ECO:0000256" key="1">
    <source>
        <dbReference type="SAM" id="SignalP"/>
    </source>
</evidence>
<feature type="signal peptide" evidence="1">
    <location>
        <begin position="1"/>
        <end position="27"/>
    </location>
</feature>
<dbReference type="HOGENOM" id="CLU_1270834_0_0_7"/>
<proteinExistence type="predicted"/>
<organism evidence="2 3">
    <name type="scientific">Halobacteriovorax marinus (strain ATCC BAA-682 / DSM 15412 / SJ)</name>
    <name type="common">Bacteriovorax marinus</name>
    <dbReference type="NCBI Taxonomy" id="862908"/>
    <lineage>
        <taxon>Bacteria</taxon>
        <taxon>Pseudomonadati</taxon>
        <taxon>Bdellovibrionota</taxon>
        <taxon>Bacteriovoracia</taxon>
        <taxon>Bacteriovoracales</taxon>
        <taxon>Halobacteriovoraceae</taxon>
        <taxon>Halobacteriovorax</taxon>
    </lineage>
</organism>
<dbReference type="Proteomes" id="UP000008963">
    <property type="component" value="Chromosome"/>
</dbReference>
<dbReference type="AlphaFoldDB" id="E1WZ15"/>
<reference evidence="3" key="1">
    <citation type="journal article" date="2013" name="ISME J.">
        <title>A small predatory core genome in the divergent marine Bacteriovorax marinus SJ and the terrestrial Bdellovibrio bacteriovorus.</title>
        <authorList>
            <person name="Crossman L.C."/>
            <person name="Chen H."/>
            <person name="Cerdeno-Tarraga A.M."/>
            <person name="Brooks K."/>
            <person name="Quail M.A."/>
            <person name="Pineiro S.A."/>
            <person name="Hobley L."/>
            <person name="Sockett R.E."/>
            <person name="Bentley S.D."/>
            <person name="Parkhill J."/>
            <person name="Williams H.N."/>
            <person name="Stine O.C."/>
        </authorList>
    </citation>
    <scope>NUCLEOTIDE SEQUENCE [LARGE SCALE GENOMIC DNA]</scope>
    <source>
        <strain evidence="3">ATCC BAA-682 / DSM 15412 / SJ</strain>
    </source>
</reference>
<keyword evidence="3" id="KW-1185">Reference proteome</keyword>
<protein>
    <submittedName>
        <fullName evidence="2">Membrane protein</fullName>
    </submittedName>
</protein>
<dbReference type="PATRIC" id="fig|862908.3.peg.1177"/>
<accession>E1WZ15</accession>
<dbReference type="KEGG" id="bmx:BMS_1236"/>
<evidence type="ECO:0000313" key="3">
    <source>
        <dbReference type="Proteomes" id="UP000008963"/>
    </source>
</evidence>